<feature type="region of interest" description="Disordered" evidence="1">
    <location>
        <begin position="1"/>
        <end position="24"/>
    </location>
</feature>
<evidence type="ECO:0000313" key="3">
    <source>
        <dbReference type="Proteomes" id="UP000660885"/>
    </source>
</evidence>
<feature type="compositionally biased region" description="Low complexity" evidence="1">
    <location>
        <begin position="36"/>
        <end position="48"/>
    </location>
</feature>
<proteinExistence type="predicted"/>
<sequence>MKCTFPMRSPRCGPPSPASPPDRRAIRPDLARRARTQAATGARHAAPARWRHRRPDCRATGWQAHTVRGFFAGLERRQGITVEAAERVRQVGFGKEGAKGSYSVYRIAEVS</sequence>
<comment type="caution">
    <text evidence="2">The sequence shown here is derived from an EMBL/GenBank/DDBJ whole genome shotgun (WGS) entry which is preliminary data.</text>
</comment>
<evidence type="ECO:0000256" key="1">
    <source>
        <dbReference type="SAM" id="MobiDB-lite"/>
    </source>
</evidence>
<feature type="region of interest" description="Disordered" evidence="1">
    <location>
        <begin position="33"/>
        <end position="52"/>
    </location>
</feature>
<dbReference type="Pfam" id="PF11994">
    <property type="entry name" value="DUF3489"/>
    <property type="match status" value="1"/>
</dbReference>
<dbReference type="Proteomes" id="UP000660885">
    <property type="component" value="Unassembled WGS sequence"/>
</dbReference>
<protein>
    <submittedName>
        <fullName evidence="2">DUF3489 domain-containing protein</fullName>
    </submittedName>
</protein>
<accession>A0ABS1UEW4</accession>
<reference evidence="2 3" key="1">
    <citation type="submission" date="2021-01" db="EMBL/GenBank/DDBJ databases">
        <title>Belnapia mucosa sp. nov. and Belnapia arida sp. nov., isolated from the Tabernas Desert (Almeria, Spain).</title>
        <authorList>
            <person name="Molina-Menor E."/>
            <person name="Vidal-Verdu A."/>
            <person name="Calonge A."/>
            <person name="Satari L."/>
            <person name="Pereto J."/>
            <person name="Porcar M."/>
        </authorList>
    </citation>
    <scope>NUCLEOTIDE SEQUENCE [LARGE SCALE GENOMIC DNA]</scope>
    <source>
        <strain evidence="2 3">T18</strain>
    </source>
</reference>
<dbReference type="EMBL" id="JAETWB010000110">
    <property type="protein sequence ID" value="MBL6082720.1"/>
    <property type="molecule type" value="Genomic_DNA"/>
</dbReference>
<gene>
    <name evidence="2" type="ORF">JMJ56_32705</name>
</gene>
<keyword evidence="3" id="KW-1185">Reference proteome</keyword>
<evidence type="ECO:0000313" key="2">
    <source>
        <dbReference type="EMBL" id="MBL6082720.1"/>
    </source>
</evidence>
<organism evidence="2 3">
    <name type="scientific">Belnapia arida</name>
    <dbReference type="NCBI Taxonomy" id="2804533"/>
    <lineage>
        <taxon>Bacteria</taxon>
        <taxon>Pseudomonadati</taxon>
        <taxon>Pseudomonadota</taxon>
        <taxon>Alphaproteobacteria</taxon>
        <taxon>Acetobacterales</taxon>
        <taxon>Roseomonadaceae</taxon>
        <taxon>Belnapia</taxon>
    </lineage>
</organism>
<name>A0ABS1UEW4_9PROT</name>
<dbReference type="InterPro" id="IPR021880">
    <property type="entry name" value="DUF3489"/>
</dbReference>